<dbReference type="Gene3D" id="1.20.1460.20">
    <property type="match status" value="1"/>
</dbReference>
<proteinExistence type="inferred from homology"/>
<name>A0A7S6WRF4_9SPIR</name>
<evidence type="ECO:0000313" key="10">
    <source>
        <dbReference type="EMBL" id="QOW61857.1"/>
    </source>
</evidence>
<dbReference type="InterPro" id="IPR002490">
    <property type="entry name" value="V-ATPase_116kDa_su"/>
</dbReference>
<reference evidence="10 11" key="1">
    <citation type="submission" date="2020-09" db="EMBL/GenBank/DDBJ databases">
        <title>Characterization of Treponema spp. from bovine digital dermatitis in Korea.</title>
        <authorList>
            <person name="Espiritu H.M."/>
            <person name="Cho Y.I."/>
            <person name="Mamuad L."/>
        </authorList>
    </citation>
    <scope>NUCLEOTIDE SEQUENCE [LARGE SCALE GENOMIC DNA]</scope>
    <source>
        <strain evidence="10 11">KS1</strain>
    </source>
</reference>
<dbReference type="Pfam" id="PF01496">
    <property type="entry name" value="V_ATPase_I"/>
    <property type="match status" value="2"/>
</dbReference>
<evidence type="ECO:0000256" key="1">
    <source>
        <dbReference type="ARBA" id="ARBA00004141"/>
    </source>
</evidence>
<evidence type="ECO:0000256" key="2">
    <source>
        <dbReference type="ARBA" id="ARBA00009904"/>
    </source>
</evidence>
<dbReference type="GO" id="GO:0007035">
    <property type="term" value="P:vacuolar acidification"/>
    <property type="evidence" value="ECO:0007669"/>
    <property type="project" value="TreeGrafter"/>
</dbReference>
<feature type="transmembrane region" description="Helical" evidence="9">
    <location>
        <begin position="450"/>
        <end position="474"/>
    </location>
</feature>
<dbReference type="GO" id="GO:0033179">
    <property type="term" value="C:proton-transporting V-type ATPase, V0 domain"/>
    <property type="evidence" value="ECO:0007669"/>
    <property type="project" value="InterPro"/>
</dbReference>
<dbReference type="GO" id="GO:0051117">
    <property type="term" value="F:ATPase binding"/>
    <property type="evidence" value="ECO:0007669"/>
    <property type="project" value="TreeGrafter"/>
</dbReference>
<evidence type="ECO:0000256" key="3">
    <source>
        <dbReference type="ARBA" id="ARBA00022448"/>
    </source>
</evidence>
<dbReference type="Proteomes" id="UP000593915">
    <property type="component" value="Chromosome"/>
</dbReference>
<dbReference type="RefSeq" id="WP_194077369.1">
    <property type="nucleotide sequence ID" value="NZ_CP061839.1"/>
</dbReference>
<feature type="coiled-coil region" evidence="8">
    <location>
        <begin position="210"/>
        <end position="244"/>
    </location>
</feature>
<dbReference type="GO" id="GO:0016471">
    <property type="term" value="C:vacuolar proton-transporting V-type ATPase complex"/>
    <property type="evidence" value="ECO:0007669"/>
    <property type="project" value="TreeGrafter"/>
</dbReference>
<dbReference type="PANTHER" id="PTHR11629">
    <property type="entry name" value="VACUOLAR PROTON ATPASES"/>
    <property type="match status" value="1"/>
</dbReference>
<evidence type="ECO:0000256" key="6">
    <source>
        <dbReference type="ARBA" id="ARBA00023065"/>
    </source>
</evidence>
<evidence type="ECO:0000256" key="5">
    <source>
        <dbReference type="ARBA" id="ARBA00022989"/>
    </source>
</evidence>
<keyword evidence="5 9" id="KW-1133">Transmembrane helix</keyword>
<organism evidence="10 11">
    <name type="scientific">Treponema pedis</name>
    <dbReference type="NCBI Taxonomy" id="409322"/>
    <lineage>
        <taxon>Bacteria</taxon>
        <taxon>Pseudomonadati</taxon>
        <taxon>Spirochaetota</taxon>
        <taxon>Spirochaetia</taxon>
        <taxon>Spirochaetales</taxon>
        <taxon>Treponemataceae</taxon>
        <taxon>Treponema</taxon>
    </lineage>
</organism>
<feature type="transmembrane region" description="Helical" evidence="9">
    <location>
        <begin position="603"/>
        <end position="631"/>
    </location>
</feature>
<dbReference type="PANTHER" id="PTHR11629:SF63">
    <property type="entry name" value="V-TYPE PROTON ATPASE SUBUNIT A"/>
    <property type="match status" value="1"/>
</dbReference>
<dbReference type="GO" id="GO:0046961">
    <property type="term" value="F:proton-transporting ATPase activity, rotational mechanism"/>
    <property type="evidence" value="ECO:0007669"/>
    <property type="project" value="InterPro"/>
</dbReference>
<feature type="transmembrane region" description="Helical" evidence="9">
    <location>
        <begin position="486"/>
        <end position="503"/>
    </location>
</feature>
<gene>
    <name evidence="10" type="ORF">IFE08_05705</name>
</gene>
<dbReference type="AlphaFoldDB" id="A0A7S6WRF4"/>
<protein>
    <submittedName>
        <fullName evidence="10">ATPase</fullName>
    </submittedName>
</protein>
<keyword evidence="3" id="KW-0813">Transport</keyword>
<keyword evidence="7 9" id="KW-0472">Membrane</keyword>
<evidence type="ECO:0000256" key="7">
    <source>
        <dbReference type="ARBA" id="ARBA00023136"/>
    </source>
</evidence>
<feature type="transmembrane region" description="Helical" evidence="9">
    <location>
        <begin position="509"/>
        <end position="532"/>
    </location>
</feature>
<accession>A0A7S6WRF4</accession>
<comment type="similarity">
    <text evidence="2">Belongs to the V-ATPase 116 kDa subunit family.</text>
</comment>
<sequence>MFKTKKMKLLELAVLVNDVNNVIEYLGKNANFQFYSETGNQGEENASNRFGEIFARLKTCLQILSLTATASTPEKAVFPSERDVTDAEKIFSDTDFFQKKEADLHENLKRITEAQSEAMAFANLKVPYKEIDNLTFLTLRIGKIDPKAAEELQFTIGNRALIIPLGEDKTRILAASSKKGRFALDSELKKFGFLPLDIPKDFKGIPDDIINGLKQKTEDIKKEMEILKKEKSEYAEQNKELILKLLYNFSLGSQILQIRQGLESTQTVFRIMGWISANDEKKLMEDIDNLTEGRTAIRLYAPQEIPSIKNGKEKVPVFYKHNKFVSSFERIIFSYGAPLYGTLDPTPIVAVFFTLLFGIMFGDLGQGFVFLLLGILMYFEKPKILKRVSKFAFVFMAIGIASMFMGFLTGEVFTNGHLLVPVSRFITGLFGTPRNHILHLMPEGGSIGKLIMFFAFTLSVGFIINSTGLIINIINNFRLKRIAKAVFSKTGVSGLLFFWYDVFMGLRIAFLKIGFAWFDIVFLVTPLLCIFFSEPLERFFLRERPVFENGFFAAFIEGLVEILEVFSTYISNSVSFLRVGAFALSHAVLSFIVFTMAGFCGGYLSYGIIPAVIGNFVIILLEGLIVAIQIIRLQYYEFFSKFFTETGREFVPFRFVFD</sequence>
<evidence type="ECO:0000313" key="11">
    <source>
        <dbReference type="Proteomes" id="UP000593915"/>
    </source>
</evidence>
<feature type="transmembrane region" description="Helical" evidence="9">
    <location>
        <begin position="576"/>
        <end position="597"/>
    </location>
</feature>
<evidence type="ECO:0000256" key="4">
    <source>
        <dbReference type="ARBA" id="ARBA00022692"/>
    </source>
</evidence>
<dbReference type="Gene3D" id="3.30.70.2170">
    <property type="match status" value="1"/>
</dbReference>
<comment type="subcellular location">
    <subcellularLocation>
        <location evidence="1">Membrane</location>
        <topology evidence="1">Multi-pass membrane protein</topology>
    </subcellularLocation>
</comment>
<keyword evidence="8" id="KW-0175">Coiled coil</keyword>
<evidence type="ECO:0000256" key="8">
    <source>
        <dbReference type="SAM" id="Coils"/>
    </source>
</evidence>
<feature type="transmembrane region" description="Helical" evidence="9">
    <location>
        <begin position="391"/>
        <end position="410"/>
    </location>
</feature>
<feature type="transmembrane region" description="Helical" evidence="9">
    <location>
        <begin position="348"/>
        <end position="379"/>
    </location>
</feature>
<keyword evidence="6" id="KW-0406">Ion transport</keyword>
<dbReference type="Gene3D" id="3.30.70.2750">
    <property type="match status" value="1"/>
</dbReference>
<dbReference type="EMBL" id="CP061839">
    <property type="protein sequence ID" value="QOW61857.1"/>
    <property type="molecule type" value="Genomic_DNA"/>
</dbReference>
<keyword evidence="4 9" id="KW-0812">Transmembrane</keyword>
<evidence type="ECO:0000256" key="9">
    <source>
        <dbReference type="SAM" id="Phobius"/>
    </source>
</evidence>